<dbReference type="InterPro" id="IPR024079">
    <property type="entry name" value="MetalloPept_cat_dom_sf"/>
</dbReference>
<keyword evidence="6 9" id="KW-0378">Hydrolase</keyword>
<proteinExistence type="predicted"/>
<dbReference type="GO" id="GO:0008270">
    <property type="term" value="F:zinc ion binding"/>
    <property type="evidence" value="ECO:0007669"/>
    <property type="project" value="InterPro"/>
</dbReference>
<dbReference type="GO" id="GO:0005509">
    <property type="term" value="F:calcium ion binding"/>
    <property type="evidence" value="ECO:0007669"/>
    <property type="project" value="InterPro"/>
</dbReference>
<dbReference type="CDD" id="cd04277">
    <property type="entry name" value="ZnMc_serralysin_like"/>
    <property type="match status" value="1"/>
</dbReference>
<dbReference type="InterPro" id="IPR013858">
    <property type="entry name" value="Peptidase_M10B_C"/>
</dbReference>
<dbReference type="GO" id="GO:0006508">
    <property type="term" value="P:proteolysis"/>
    <property type="evidence" value="ECO:0007669"/>
    <property type="project" value="UniProtKB-KW"/>
</dbReference>
<evidence type="ECO:0000259" key="8">
    <source>
        <dbReference type="SMART" id="SM00235"/>
    </source>
</evidence>
<keyword evidence="4" id="KW-0479">Metal-binding</keyword>
<dbReference type="Pfam" id="PF00413">
    <property type="entry name" value="Peptidase_M10"/>
    <property type="match status" value="1"/>
</dbReference>
<sequence>MSDEILHSNDTATCACSACAGLLQNGVSDAVDASLDPQAGGTFNNKPIFSAEQVAAHLNRTGAAYTAKPTDARQQGDTDITTINFGFFSSQAEMANNGYVYQGTDGRFYGLAEYFNFATFTDAQKAAAREAMASWDDVIAVTFRETHINDADITFGNLASAPTTQAYSRLPFDRIFTNAFVNEQSKWIAGDVWISASQTSNFQLDEGGYGIHTLVHEVGHSLGLSHPGAYNAAPGVSITYGVNAEYAQDTRAYSVMSYFNGSSITGTRHFDFHTSSTVYAATPLIHDIAAVQRIYGADMTTRTGDTVYGFNSNAGRDSYDFTKTPAPIMAIWDAGGIDTIDASGYATDQI</sequence>
<dbReference type="GO" id="GO:0005615">
    <property type="term" value="C:extracellular space"/>
    <property type="evidence" value="ECO:0007669"/>
    <property type="project" value="InterPro"/>
</dbReference>
<keyword evidence="3" id="KW-0645">Protease</keyword>
<accession>A0A6J4MBS1</accession>
<feature type="domain" description="Peptidase metallopeptidase" evidence="8">
    <location>
        <begin position="104"/>
        <end position="272"/>
    </location>
</feature>
<comment type="subcellular location">
    <subcellularLocation>
        <location evidence="1">Secreted</location>
    </subcellularLocation>
</comment>
<evidence type="ECO:0000256" key="1">
    <source>
        <dbReference type="ARBA" id="ARBA00004613"/>
    </source>
</evidence>
<dbReference type="GO" id="GO:0004222">
    <property type="term" value="F:metalloendopeptidase activity"/>
    <property type="evidence" value="ECO:0007669"/>
    <property type="project" value="InterPro"/>
</dbReference>
<evidence type="ECO:0000256" key="2">
    <source>
        <dbReference type="ARBA" id="ARBA00022525"/>
    </source>
</evidence>
<feature type="non-terminal residue" evidence="9">
    <location>
        <position position="350"/>
    </location>
</feature>
<protein>
    <submittedName>
        <fullName evidence="9">Secreted alkaline metalloproteinase, PrtA/B/C/G homolog</fullName>
        <ecNumber evidence="9">3.4.24.-</ecNumber>
    </submittedName>
</protein>
<reference evidence="9" key="1">
    <citation type="submission" date="2020-02" db="EMBL/GenBank/DDBJ databases">
        <authorList>
            <person name="Meier V. D."/>
        </authorList>
    </citation>
    <scope>NUCLEOTIDE SEQUENCE</scope>
    <source>
        <strain evidence="9">AVDCRST_MAG90</strain>
    </source>
</reference>
<dbReference type="InterPro" id="IPR034033">
    <property type="entry name" value="Serralysin-like"/>
</dbReference>
<dbReference type="InterPro" id="IPR001818">
    <property type="entry name" value="Pept_M10_metallopeptidase"/>
</dbReference>
<dbReference type="Gene3D" id="3.40.390.10">
    <property type="entry name" value="Collagenase (Catalytic Domain)"/>
    <property type="match status" value="1"/>
</dbReference>
<dbReference type="Pfam" id="PF08548">
    <property type="entry name" value="Peptidase_M10_C"/>
    <property type="match status" value="1"/>
</dbReference>
<dbReference type="SMART" id="SM00235">
    <property type="entry name" value="ZnMc"/>
    <property type="match status" value="1"/>
</dbReference>
<dbReference type="EC" id="3.4.24.-" evidence="9"/>
<keyword evidence="7" id="KW-0862">Zinc</keyword>
<dbReference type="GO" id="GO:0031012">
    <property type="term" value="C:extracellular matrix"/>
    <property type="evidence" value="ECO:0007669"/>
    <property type="project" value="InterPro"/>
</dbReference>
<gene>
    <name evidence="9" type="ORF">AVDCRST_MAG90-2661</name>
</gene>
<name>A0A6J4MBS1_9HYPH</name>
<evidence type="ECO:0000256" key="5">
    <source>
        <dbReference type="ARBA" id="ARBA00022737"/>
    </source>
</evidence>
<keyword evidence="2" id="KW-0964">Secreted</keyword>
<evidence type="ECO:0000256" key="3">
    <source>
        <dbReference type="ARBA" id="ARBA00022670"/>
    </source>
</evidence>
<evidence type="ECO:0000313" key="9">
    <source>
        <dbReference type="EMBL" id="CAA9355871.1"/>
    </source>
</evidence>
<dbReference type="InterPro" id="IPR006026">
    <property type="entry name" value="Peptidase_Metallo"/>
</dbReference>
<dbReference type="EMBL" id="CADCUC010000548">
    <property type="protein sequence ID" value="CAA9355871.1"/>
    <property type="molecule type" value="Genomic_DNA"/>
</dbReference>
<evidence type="ECO:0000256" key="7">
    <source>
        <dbReference type="ARBA" id="ARBA00022833"/>
    </source>
</evidence>
<organism evidence="9">
    <name type="scientific">uncultured Microvirga sp</name>
    <dbReference type="NCBI Taxonomy" id="412392"/>
    <lineage>
        <taxon>Bacteria</taxon>
        <taxon>Pseudomonadati</taxon>
        <taxon>Pseudomonadota</taxon>
        <taxon>Alphaproteobacteria</taxon>
        <taxon>Hyphomicrobiales</taxon>
        <taxon>Methylobacteriaceae</taxon>
        <taxon>Microvirga</taxon>
        <taxon>environmental samples</taxon>
    </lineage>
</organism>
<dbReference type="AlphaFoldDB" id="A0A6J4MBS1"/>
<evidence type="ECO:0000256" key="6">
    <source>
        <dbReference type="ARBA" id="ARBA00022801"/>
    </source>
</evidence>
<keyword evidence="5" id="KW-0677">Repeat</keyword>
<evidence type="ECO:0000256" key="4">
    <source>
        <dbReference type="ARBA" id="ARBA00022723"/>
    </source>
</evidence>
<dbReference type="SUPFAM" id="SSF55486">
    <property type="entry name" value="Metalloproteases ('zincins'), catalytic domain"/>
    <property type="match status" value="1"/>
</dbReference>